<keyword evidence="1" id="KW-0812">Transmembrane</keyword>
<dbReference type="GO" id="GO:0043022">
    <property type="term" value="F:ribosome binding"/>
    <property type="evidence" value="ECO:0007669"/>
    <property type="project" value="InterPro"/>
</dbReference>
<keyword evidence="3" id="KW-1185">Reference proteome</keyword>
<gene>
    <name evidence="2" type="ORF">GCM10008066_00600</name>
</gene>
<dbReference type="AlphaFoldDB" id="A0A8J3AJU2"/>
<name>A0A8J3AJU2_9BURK</name>
<dbReference type="Proteomes" id="UP000642180">
    <property type="component" value="Unassembled WGS sequence"/>
</dbReference>
<dbReference type="InterPro" id="IPR010279">
    <property type="entry name" value="YqjD/ElaB"/>
</dbReference>
<evidence type="ECO:0000313" key="3">
    <source>
        <dbReference type="Proteomes" id="UP000642180"/>
    </source>
</evidence>
<feature type="transmembrane region" description="Helical" evidence="1">
    <location>
        <begin position="89"/>
        <end position="106"/>
    </location>
</feature>
<dbReference type="PANTHER" id="PTHR35893">
    <property type="entry name" value="INNER MEMBRANE PROTEIN-RELATED"/>
    <property type="match status" value="1"/>
</dbReference>
<evidence type="ECO:0008006" key="4">
    <source>
        <dbReference type="Google" id="ProtNLM"/>
    </source>
</evidence>
<protein>
    <recommendedName>
        <fullName evidence="4">DUF883 domain-containing protein</fullName>
    </recommendedName>
</protein>
<comment type="caution">
    <text evidence="2">The sequence shown here is derived from an EMBL/GenBank/DDBJ whole genome shotgun (WGS) entry which is preliminary data.</text>
</comment>
<keyword evidence="1" id="KW-1133">Transmembrane helix</keyword>
<dbReference type="RefSeq" id="WP_188379290.1">
    <property type="nucleotide sequence ID" value="NZ_BMDI01000001.1"/>
</dbReference>
<organism evidence="2 3">
    <name type="scientific">Oxalicibacterium faecigallinarum</name>
    <dbReference type="NCBI Taxonomy" id="573741"/>
    <lineage>
        <taxon>Bacteria</taxon>
        <taxon>Pseudomonadati</taxon>
        <taxon>Pseudomonadota</taxon>
        <taxon>Betaproteobacteria</taxon>
        <taxon>Burkholderiales</taxon>
        <taxon>Oxalobacteraceae</taxon>
        <taxon>Oxalicibacterium</taxon>
    </lineage>
</organism>
<accession>A0A8J3AJU2</accession>
<evidence type="ECO:0000256" key="1">
    <source>
        <dbReference type="SAM" id="Phobius"/>
    </source>
</evidence>
<sequence>MSSKTVAAKYVPTTATLRSDLQLLKTDIDSLITHAVDLTDAELSDAYERVAGKVASARQSAREFAGQASEKIHHGFDVSTGYVKARPKQTLAVALGIGALIGIILARSK</sequence>
<proteinExistence type="predicted"/>
<dbReference type="PANTHER" id="PTHR35893:SF3">
    <property type="entry name" value="INNER MEMBRANE PROTEIN"/>
    <property type="match status" value="1"/>
</dbReference>
<reference evidence="3" key="1">
    <citation type="journal article" date="2019" name="Int. J. Syst. Evol. Microbiol.">
        <title>The Global Catalogue of Microorganisms (GCM) 10K type strain sequencing project: providing services to taxonomists for standard genome sequencing and annotation.</title>
        <authorList>
            <consortium name="The Broad Institute Genomics Platform"/>
            <consortium name="The Broad Institute Genome Sequencing Center for Infectious Disease"/>
            <person name="Wu L."/>
            <person name="Ma J."/>
        </authorList>
    </citation>
    <scope>NUCLEOTIDE SEQUENCE [LARGE SCALE GENOMIC DNA]</scope>
    <source>
        <strain evidence="3">CCM 2767</strain>
    </source>
</reference>
<evidence type="ECO:0000313" key="2">
    <source>
        <dbReference type="EMBL" id="GGI15778.1"/>
    </source>
</evidence>
<keyword evidence="1" id="KW-0472">Membrane</keyword>
<dbReference type="EMBL" id="BMDI01000001">
    <property type="protein sequence ID" value="GGI15778.1"/>
    <property type="molecule type" value="Genomic_DNA"/>
</dbReference>